<evidence type="ECO:0000256" key="3">
    <source>
        <dbReference type="ARBA" id="ARBA00022824"/>
    </source>
</evidence>
<evidence type="ECO:0000256" key="4">
    <source>
        <dbReference type="ARBA" id="ARBA00023157"/>
    </source>
</evidence>
<protein>
    <recommendedName>
        <fullName evidence="1">Glucosidase 2 subunit beta</fullName>
    </recommendedName>
</protein>
<evidence type="ECO:0000313" key="7">
    <source>
        <dbReference type="EMBL" id="CAE8631699.1"/>
    </source>
</evidence>
<dbReference type="EMBL" id="CAJNNV010030183">
    <property type="protein sequence ID" value="CAE8631699.1"/>
    <property type="molecule type" value="Genomic_DNA"/>
</dbReference>
<dbReference type="Gene3D" id="2.70.130.10">
    <property type="entry name" value="Mannose-6-phosphate receptor binding domain"/>
    <property type="match status" value="1"/>
</dbReference>
<evidence type="ECO:0000256" key="5">
    <source>
        <dbReference type="SAM" id="MobiDB-lite"/>
    </source>
</evidence>
<dbReference type="InterPro" id="IPR009011">
    <property type="entry name" value="Man6P_isomerase_rcpt-bd_dom_sf"/>
</dbReference>
<dbReference type="PANTHER" id="PTHR12630">
    <property type="entry name" value="N-LINKED OLIGOSACCHARIDE PROCESSING"/>
    <property type="match status" value="1"/>
</dbReference>
<evidence type="ECO:0000313" key="8">
    <source>
        <dbReference type="Proteomes" id="UP000654075"/>
    </source>
</evidence>
<dbReference type="Proteomes" id="UP000654075">
    <property type="component" value="Unassembled WGS sequence"/>
</dbReference>
<gene>
    <name evidence="7" type="ORF">PGLA1383_LOCUS47712</name>
</gene>
<proteinExistence type="predicted"/>
<dbReference type="PROSITE" id="PS51914">
    <property type="entry name" value="MRH"/>
    <property type="match status" value="1"/>
</dbReference>
<keyword evidence="3" id="KW-0256">Endoplasmic reticulum</keyword>
<comment type="caution">
    <text evidence="7">The sequence shown here is derived from an EMBL/GenBank/DDBJ whole genome shotgun (WGS) entry which is preliminary data.</text>
</comment>
<feature type="region of interest" description="Disordered" evidence="5">
    <location>
        <begin position="324"/>
        <end position="351"/>
    </location>
</feature>
<sequence length="1164" mass="126102">MMEDAFAVGGGMAYEERQEGVPMPGAVGDEPGDGEGRADVGGGGSRRREEISRTAALRDGQYGRADYQGRGDDDMIADGLNGSEGESGRGFCSSSDGACQGRQDGLELRLEEIAKNVENSGAAEAYVRLTERQRIFEERITAMALRMEGKLLMSLQASREAMAAQTAELKDALTSQTKGRKKGRVWPGRARHCEEYLADESEKSGAGNPESCEEDRKYSKKGTVINLGDSKEAVSTPVHDVRMEPNRREKGPRWRGFVTAVFLQTILRFGEATSPGPHTMLVAEGLCIPAPVGWVRTPLSAFCSSPGAKPCSVRLVAKAAPATWGGKAEEREEGEIAPGVGDADQEGASGGSEVGEACVDANYGGSGRSEAGKEEWIEEWEHLPGYEDWVVGEFEVIPQSGYPYLRTCCCAKWWSLKRQITIWPPNDHLAAKWPFSRHSCARHKNKITNELLRHAAAGLNSTAPGPRVVILVFSCKLGQLSGYLDQRTQGRMEEDWLRLQWTGEFAIVQDTIYKSQWEEGVRKWRYVIARLRQCYLDQLVCCERCLEVKVGPHDVKVSKKDHVNKSEAEERNRKESNMSVDALVILTIGQDKGFELIHAVTEGSVMEEDFDEDEMMKEVFRDADSNKRFAVASEGVPSGGAKPSSGGASTGDTKISEENGAENFLGCGGSWRLIHRTAFFLRTAKKVGEDQEKLKNGNAGRIGVSRRKVAFRPGGHCWPGGGDEVSEGAAGMVNYVNKTVDAETGGPGAPEQAEEKLCGTTVPGLGPVAAAKALVKQLDRRLMSCVSGFGGLGAATADVSTGVKAFLRASRQVPERQAEGGAEKGFATPEPLAEIAEEEFEPLPHAQFEDPQDAATNTVFVALGAGPQGGGSSSRGSEASLDQKIRGAPKSAQQIYAKQREAGDGFRCFDGSATFPSFEVVNDDYCDCIDGSDEPGTSACSGEPGPRALQGFSCNWASAAEDLIIRLGAVNDGICDCCGGQDEWDGVVQCPDRCGEEADEARVEESKAMEGSRAREEYVRRAAALRDESRFRGVDGGPDNVFLAEAEGCHKLDDGDFTFEVCLFDRVIQHATKPPGQFKLGQKGNWATSLWENGQQRKDYSTLVMGDGEYCAPAKAPRRAEIHFECATTPKLISIQEAQLCVYKIHMQTPAACHSLQHHDDGKK</sequence>
<dbReference type="AlphaFoldDB" id="A0A813H1V9"/>
<keyword evidence="8" id="KW-1185">Reference proteome</keyword>
<name>A0A813H1V9_POLGL</name>
<evidence type="ECO:0000259" key="6">
    <source>
        <dbReference type="PROSITE" id="PS51914"/>
    </source>
</evidence>
<evidence type="ECO:0000256" key="1">
    <source>
        <dbReference type="ARBA" id="ARBA00022387"/>
    </source>
</evidence>
<dbReference type="InterPro" id="IPR036607">
    <property type="entry name" value="PRKCSH"/>
</dbReference>
<dbReference type="GO" id="GO:0006491">
    <property type="term" value="P:N-glycan processing"/>
    <property type="evidence" value="ECO:0007669"/>
    <property type="project" value="TreeGrafter"/>
</dbReference>
<keyword evidence="4" id="KW-1015">Disulfide bond</keyword>
<dbReference type="InterPro" id="IPR028146">
    <property type="entry name" value="PRKCSH_N"/>
</dbReference>
<keyword evidence="2" id="KW-0732">Signal</keyword>
<feature type="region of interest" description="Disordered" evidence="5">
    <location>
        <begin position="632"/>
        <end position="656"/>
    </location>
</feature>
<dbReference type="InterPro" id="IPR044865">
    <property type="entry name" value="MRH_dom"/>
</dbReference>
<dbReference type="GO" id="GO:0017177">
    <property type="term" value="C:glucosidase II complex"/>
    <property type="evidence" value="ECO:0007669"/>
    <property type="project" value="TreeGrafter"/>
</dbReference>
<organism evidence="7 8">
    <name type="scientific">Polarella glacialis</name>
    <name type="common">Dinoflagellate</name>
    <dbReference type="NCBI Taxonomy" id="89957"/>
    <lineage>
        <taxon>Eukaryota</taxon>
        <taxon>Sar</taxon>
        <taxon>Alveolata</taxon>
        <taxon>Dinophyceae</taxon>
        <taxon>Suessiales</taxon>
        <taxon>Suessiaceae</taxon>
        <taxon>Polarella</taxon>
    </lineage>
</organism>
<dbReference type="Pfam" id="PF13015">
    <property type="entry name" value="PRKCSH_1"/>
    <property type="match status" value="1"/>
</dbReference>
<reference evidence="7" key="1">
    <citation type="submission" date="2021-02" db="EMBL/GenBank/DDBJ databases">
        <authorList>
            <person name="Dougan E. K."/>
            <person name="Rhodes N."/>
            <person name="Thang M."/>
            <person name="Chan C."/>
        </authorList>
    </citation>
    <scope>NUCLEOTIDE SEQUENCE</scope>
</reference>
<dbReference type="InterPro" id="IPR039794">
    <property type="entry name" value="Gtb1-like"/>
</dbReference>
<feature type="region of interest" description="Disordered" evidence="5">
    <location>
        <begin position="865"/>
        <end position="884"/>
    </location>
</feature>
<dbReference type="SUPFAM" id="SSF50911">
    <property type="entry name" value="Mannose 6-phosphate receptor domain"/>
    <property type="match status" value="1"/>
</dbReference>
<feature type="region of interest" description="Disordered" evidence="5">
    <location>
        <begin position="197"/>
        <end position="219"/>
    </location>
</feature>
<feature type="region of interest" description="Disordered" evidence="5">
    <location>
        <begin position="1"/>
        <end position="96"/>
    </location>
</feature>
<dbReference type="OrthoDB" id="28322at2759"/>
<evidence type="ECO:0000256" key="2">
    <source>
        <dbReference type="ARBA" id="ARBA00022729"/>
    </source>
</evidence>
<dbReference type="PANTHER" id="PTHR12630:SF1">
    <property type="entry name" value="GLUCOSIDASE 2 SUBUNIT BETA"/>
    <property type="match status" value="1"/>
</dbReference>
<feature type="domain" description="MRH" evidence="6">
    <location>
        <begin position="1047"/>
        <end position="1155"/>
    </location>
</feature>
<dbReference type="Pfam" id="PF12999">
    <property type="entry name" value="PRKCSH-like"/>
    <property type="match status" value="1"/>
</dbReference>
<feature type="compositionally biased region" description="Low complexity" evidence="5">
    <location>
        <begin position="635"/>
        <end position="651"/>
    </location>
</feature>
<accession>A0A813H1V9</accession>